<feature type="transmembrane region" description="Helical" evidence="1">
    <location>
        <begin position="37"/>
        <end position="60"/>
    </location>
</feature>
<proteinExistence type="predicted"/>
<dbReference type="EMBL" id="CP024634">
    <property type="protein sequence ID" value="AYQ56856.1"/>
    <property type="molecule type" value="Genomic_DNA"/>
</dbReference>
<dbReference type="Proteomes" id="UP000278334">
    <property type="component" value="Chromosome"/>
</dbReference>
<dbReference type="KEGG" id="bthg:MS2017_1154"/>
<evidence type="ECO:0000256" key="1">
    <source>
        <dbReference type="SAM" id="Phobius"/>
    </source>
</evidence>
<sequence length="160" mass="18373">MKTIDKIWMFFGAVAMAIVASFLFLVDSMSPFVPMPFYMLILAWVLPYGFVIVIMPAIYLIEFKLLSHKKNFGKIILVAASLLFILNILYFWATWEYGALYQGELHVKIIAIENTVGFLSLLLMAYLGIKKDSKIIQYSANLYLLLLLTWCAFPYFGETL</sequence>
<feature type="transmembrane region" description="Helical" evidence="1">
    <location>
        <begin position="7"/>
        <end position="25"/>
    </location>
</feature>
<protein>
    <submittedName>
        <fullName evidence="2">Uncharacterized protein</fullName>
    </submittedName>
</protein>
<organism evidence="2 3">
    <name type="scientific">Bathymodiolus thermophilus thioautotrophic gill symbiont</name>
    <dbReference type="NCBI Taxonomy" id="2360"/>
    <lineage>
        <taxon>Bacteria</taxon>
        <taxon>Pseudomonadati</taxon>
        <taxon>Pseudomonadota</taxon>
        <taxon>Gammaproteobacteria</taxon>
        <taxon>sulfur-oxidizing symbionts</taxon>
    </lineage>
</organism>
<keyword evidence="1" id="KW-0472">Membrane</keyword>
<keyword evidence="1" id="KW-0812">Transmembrane</keyword>
<feature type="transmembrane region" description="Helical" evidence="1">
    <location>
        <begin position="72"/>
        <end position="93"/>
    </location>
</feature>
<feature type="transmembrane region" description="Helical" evidence="1">
    <location>
        <begin position="105"/>
        <end position="128"/>
    </location>
</feature>
<reference evidence="2 3" key="1">
    <citation type="submission" date="2017-11" db="EMBL/GenBank/DDBJ databases">
        <title>Genome sequence of the bacterial symbiont EPR9N from a vent mussel Bathymodiolus thermophilus.</title>
        <authorList>
            <person name="Won Y.-J."/>
        </authorList>
    </citation>
    <scope>NUCLEOTIDE SEQUENCE [LARGE SCALE GENOMIC DNA]</scope>
    <source>
        <strain evidence="2 3">EPR9N</strain>
    </source>
</reference>
<dbReference type="RefSeq" id="WP_122951566.1">
    <property type="nucleotide sequence ID" value="NZ_CP024634.1"/>
</dbReference>
<dbReference type="AlphaFoldDB" id="A0A3G3ILY3"/>
<feature type="transmembrane region" description="Helical" evidence="1">
    <location>
        <begin position="140"/>
        <end position="157"/>
    </location>
</feature>
<evidence type="ECO:0000313" key="2">
    <source>
        <dbReference type="EMBL" id="AYQ56856.1"/>
    </source>
</evidence>
<gene>
    <name evidence="2" type="ORF">MS2017_1154</name>
</gene>
<name>A0A3G3ILY3_9GAMM</name>
<accession>A0A3G3ILY3</accession>
<evidence type="ECO:0000313" key="3">
    <source>
        <dbReference type="Proteomes" id="UP000278334"/>
    </source>
</evidence>
<keyword evidence="1" id="KW-1133">Transmembrane helix</keyword>